<organism evidence="1 2">
    <name type="scientific">Paenibacillus polymyxa</name>
    <name type="common">Bacillus polymyxa</name>
    <dbReference type="NCBI Taxonomy" id="1406"/>
    <lineage>
        <taxon>Bacteria</taxon>
        <taxon>Bacillati</taxon>
        <taxon>Bacillota</taxon>
        <taxon>Bacilli</taxon>
        <taxon>Bacillales</taxon>
        <taxon>Paenibacillaceae</taxon>
        <taxon>Paenibacillus</taxon>
    </lineage>
</organism>
<keyword evidence="2" id="KW-1185">Reference proteome</keyword>
<reference evidence="2" key="1">
    <citation type="submission" date="2016-05" db="EMBL/GenBank/DDBJ databases">
        <title>Whole genome shotgun sequencing of cultured foodborne pathogen.</title>
        <authorList>
            <person name="Zheng J."/>
            <person name="Timme R."/>
            <person name="Allard M."/>
            <person name="Strain E."/>
            <person name="Luo Y."/>
            <person name="Brown E."/>
        </authorList>
    </citation>
    <scope>NUCLEOTIDE SEQUENCE [LARGE SCALE GENOMIC DNA]</scope>
    <source>
        <strain evidence="2">CFSAN034343</strain>
    </source>
</reference>
<comment type="caution">
    <text evidence="1">The sequence shown here is derived from an EMBL/GenBank/DDBJ whole genome shotgun (WGS) entry which is preliminary data.</text>
</comment>
<proteinExistence type="predicted"/>
<gene>
    <name evidence="1" type="ORF">A7312_08955</name>
</gene>
<dbReference type="EMBL" id="LYND01000140">
    <property type="protein sequence ID" value="ODA08147.1"/>
    <property type="molecule type" value="Genomic_DNA"/>
</dbReference>
<accession>A0ABX2ZDR2</accession>
<evidence type="ECO:0000313" key="1">
    <source>
        <dbReference type="EMBL" id="ODA08147.1"/>
    </source>
</evidence>
<protein>
    <submittedName>
        <fullName evidence="1">Uncharacterized protein</fullName>
    </submittedName>
</protein>
<evidence type="ECO:0000313" key="2">
    <source>
        <dbReference type="Proteomes" id="UP000094974"/>
    </source>
</evidence>
<name>A0ABX2ZDR2_PAEPO</name>
<dbReference type="Proteomes" id="UP000094974">
    <property type="component" value="Unassembled WGS sequence"/>
</dbReference>
<sequence>MFLLCKEGEVLADSKKICISCEKSLALSYFYKSYNKFDSDGRLSVCKNCLKNSINYDDLNTAKDILMQINRPFIHSLWISSEEEAKLKNHDLFGIYMKTLGLPKYRELTWKDSDQTVSNVELKNRNNEESNDNELNTFEVEMQDNNRKDVIKMVGYDPFEFENEQDKRHLYNKLVDFLDESTLEDGFKLPTVIEIVKTFNQLDKINNTISSMTSDVKMLTDNAGIIKSLIDAKDKMYKSVLALAKDNGISVNHNNNKSKGAGTLTGIIKQLQEKGFEESDVNIFDIETSEGMRQVANISNESIFKQLQFDENDYTAMIMEQRELICELESKTFKLEEDNRIMRKQLLSYSNQGVPQ</sequence>